<accession>A0A1L0D720</accession>
<protein>
    <submittedName>
        <fullName evidence="4">CIC11C00000001051</fullName>
    </submittedName>
</protein>
<dbReference type="Proteomes" id="UP000182334">
    <property type="component" value="Chromosome I"/>
</dbReference>
<feature type="domain" description="RRM" evidence="3">
    <location>
        <begin position="25"/>
        <end position="100"/>
    </location>
</feature>
<dbReference type="CDD" id="cd12246">
    <property type="entry name" value="RRM1_U1A_like"/>
    <property type="match status" value="1"/>
</dbReference>
<dbReference type="SMART" id="SM00360">
    <property type="entry name" value="RRM"/>
    <property type="match status" value="1"/>
</dbReference>
<feature type="compositionally biased region" description="Basic and acidic residues" evidence="2">
    <location>
        <begin position="8"/>
        <end position="20"/>
    </location>
</feature>
<name>A0A1L0D720_9ASCO</name>
<dbReference type="SUPFAM" id="SSF54928">
    <property type="entry name" value="RNA-binding domain, RBD"/>
    <property type="match status" value="1"/>
</dbReference>
<keyword evidence="5" id="KW-1185">Reference proteome</keyword>
<dbReference type="OrthoDB" id="277802at2759"/>
<dbReference type="Pfam" id="PF13893">
    <property type="entry name" value="RRM_5"/>
    <property type="match status" value="1"/>
</dbReference>
<feature type="region of interest" description="Disordered" evidence="2">
    <location>
        <begin position="1"/>
        <end position="20"/>
    </location>
</feature>
<gene>
    <name evidence="4" type="ORF">SAMEA4029010_CIC11G00000001051</name>
</gene>
<evidence type="ECO:0000313" key="4">
    <source>
        <dbReference type="EMBL" id="SGZ47808.1"/>
    </source>
</evidence>
<dbReference type="Gene3D" id="3.30.70.330">
    <property type="match status" value="1"/>
</dbReference>
<evidence type="ECO:0000313" key="5">
    <source>
        <dbReference type="Proteomes" id="UP000182334"/>
    </source>
</evidence>
<organism evidence="4 5">
    <name type="scientific">Sungouiella intermedia</name>
    <dbReference type="NCBI Taxonomy" id="45354"/>
    <lineage>
        <taxon>Eukaryota</taxon>
        <taxon>Fungi</taxon>
        <taxon>Dikarya</taxon>
        <taxon>Ascomycota</taxon>
        <taxon>Saccharomycotina</taxon>
        <taxon>Pichiomycetes</taxon>
        <taxon>Metschnikowiaceae</taxon>
        <taxon>Sungouiella</taxon>
    </lineage>
</organism>
<dbReference type="EMBL" id="LT635756">
    <property type="protein sequence ID" value="SGZ47808.1"/>
    <property type="molecule type" value="Genomic_DNA"/>
</dbReference>
<reference evidence="4 5" key="1">
    <citation type="submission" date="2016-10" db="EMBL/GenBank/DDBJ databases">
        <authorList>
            <person name="de Groot N.N."/>
        </authorList>
    </citation>
    <scope>NUCLEOTIDE SEQUENCE [LARGE SCALE GENOMIC DNA]</scope>
    <source>
        <strain evidence="4 5">CBS 141442</strain>
    </source>
</reference>
<dbReference type="PROSITE" id="PS50102">
    <property type="entry name" value="RRM"/>
    <property type="match status" value="1"/>
</dbReference>
<keyword evidence="1" id="KW-0694">RNA-binding</keyword>
<dbReference type="InterPro" id="IPR035979">
    <property type="entry name" value="RBD_domain_sf"/>
</dbReference>
<dbReference type="InterPro" id="IPR012677">
    <property type="entry name" value="Nucleotide-bd_a/b_plait_sf"/>
</dbReference>
<dbReference type="InterPro" id="IPR000504">
    <property type="entry name" value="RRM_dom"/>
</dbReference>
<sequence>MVNPPKRRANDADTPSKKPRLEVQQTLYVHNLNDKISRSLLKNNLYLLFSTYGDVLDINMKLRGQAHVIMESKEAAARTLKSLLDHPFFGKPLHIDFSKSKSKCIELAEKLLAEE</sequence>
<evidence type="ECO:0000256" key="1">
    <source>
        <dbReference type="PROSITE-ProRule" id="PRU00176"/>
    </source>
</evidence>
<evidence type="ECO:0000256" key="2">
    <source>
        <dbReference type="SAM" id="MobiDB-lite"/>
    </source>
</evidence>
<dbReference type="GO" id="GO:0003723">
    <property type="term" value="F:RNA binding"/>
    <property type="evidence" value="ECO:0007669"/>
    <property type="project" value="UniProtKB-UniRule"/>
</dbReference>
<dbReference type="STRING" id="45354.A0A1L0D720"/>
<proteinExistence type="predicted"/>
<dbReference type="AlphaFoldDB" id="A0A1L0D720"/>
<evidence type="ECO:0000259" key="3">
    <source>
        <dbReference type="PROSITE" id="PS50102"/>
    </source>
</evidence>